<dbReference type="AlphaFoldDB" id="A0A9X2EPY5"/>
<comment type="caution">
    <text evidence="1">The sequence shown here is derived from an EMBL/GenBank/DDBJ whole genome shotgun (WGS) entry which is preliminary data.</text>
</comment>
<sequence>MKLFMLAVVSVVWGGIYASEGQAASEGSSASATSRIVLILPPSTAWRQAEIGSSRELCLRNMPAKHISVSTLMWKSTRRAKRVLALDAQGCLSELQLNGVSELIITAE</sequence>
<dbReference type="RefSeq" id="WP_252470667.1">
    <property type="nucleotide sequence ID" value="NZ_JALBWM010000075.1"/>
</dbReference>
<accession>A0A9X2EPY5</accession>
<dbReference type="Proteomes" id="UP001139028">
    <property type="component" value="Unassembled WGS sequence"/>
</dbReference>
<reference evidence="1" key="1">
    <citation type="journal article" date="2022" name="Arch. Microbiol.">
        <title>Microbulbifer okhotskensis sp. nov., isolated from a deep bottom sediment of the Okhotsk Sea.</title>
        <authorList>
            <person name="Romanenko L."/>
            <person name="Kurilenko V."/>
            <person name="Otstavnykh N."/>
            <person name="Velansky P."/>
            <person name="Isaeva M."/>
            <person name="Mikhailov V."/>
        </authorList>
    </citation>
    <scope>NUCLEOTIDE SEQUENCE</scope>
    <source>
        <strain evidence="1">OS29</strain>
    </source>
</reference>
<proteinExistence type="predicted"/>
<name>A0A9X2EPY5_9GAMM</name>
<evidence type="ECO:0000313" key="2">
    <source>
        <dbReference type="Proteomes" id="UP001139028"/>
    </source>
</evidence>
<protein>
    <submittedName>
        <fullName evidence="1">Uncharacterized protein</fullName>
    </submittedName>
</protein>
<organism evidence="1 2">
    <name type="scientific">Microbulbifer okhotskensis</name>
    <dbReference type="NCBI Taxonomy" id="2926617"/>
    <lineage>
        <taxon>Bacteria</taxon>
        <taxon>Pseudomonadati</taxon>
        <taxon>Pseudomonadota</taxon>
        <taxon>Gammaproteobacteria</taxon>
        <taxon>Cellvibrionales</taxon>
        <taxon>Microbulbiferaceae</taxon>
        <taxon>Microbulbifer</taxon>
    </lineage>
</organism>
<gene>
    <name evidence="1" type="ORF">MO867_15270</name>
</gene>
<keyword evidence="2" id="KW-1185">Reference proteome</keyword>
<evidence type="ECO:0000313" key="1">
    <source>
        <dbReference type="EMBL" id="MCO1335696.1"/>
    </source>
</evidence>
<dbReference type="EMBL" id="JALBWM010000075">
    <property type="protein sequence ID" value="MCO1335696.1"/>
    <property type="molecule type" value="Genomic_DNA"/>
</dbReference>